<evidence type="ECO:0000256" key="1">
    <source>
        <dbReference type="ARBA" id="ARBA00022801"/>
    </source>
</evidence>
<proteinExistence type="predicted"/>
<dbReference type="RefSeq" id="WP_344821669.1">
    <property type="nucleotide sequence ID" value="NZ_BAABEZ010000001.1"/>
</dbReference>
<dbReference type="Pfam" id="PF07687">
    <property type="entry name" value="M20_dimer"/>
    <property type="match status" value="1"/>
</dbReference>
<evidence type="ECO:0000313" key="4">
    <source>
        <dbReference type="Proteomes" id="UP001501410"/>
    </source>
</evidence>
<dbReference type="NCBIfam" id="TIGR01891">
    <property type="entry name" value="amidohydrolases"/>
    <property type="match status" value="1"/>
</dbReference>
<sequence>MIQQIRQRSRELSGEIRSIRQHIHQHPELSFEEFETAKYVAAKLDALGIDYQSGVAGTGIVAVIRGRQPESRCLAIRAELDALPIKELNEVSYKSINEGIMHACGHDVHTACLLGVAQIMHELRDQFSGTLKLIFQPGEEMHPGGGSLMIEAGVLENPKIDAILALHVYPHLPAGVVGFRSGQYMASTDEIHIKITGKGGHAALPHQTIDPIAIAAETIVALQQVVSRRSNPISPSVLSFGKIAGGTVNNVIPDEVELAGTLRTMDEQWRAEAHKLIRNVTHNISEAFGAQAHIDIPKGYPSLYNDPVLTAQIGGFAEAFLGKDQVRELSLRMTADDFAFYSQSVPGCYFRLGTNTNNAAHTVSVHNARFDIDESALETGVGVMSFAAFSYLQ</sequence>
<reference evidence="4" key="1">
    <citation type="journal article" date="2019" name="Int. J. Syst. Evol. Microbiol.">
        <title>The Global Catalogue of Microorganisms (GCM) 10K type strain sequencing project: providing services to taxonomists for standard genome sequencing and annotation.</title>
        <authorList>
            <consortium name="The Broad Institute Genomics Platform"/>
            <consortium name="The Broad Institute Genome Sequencing Center for Infectious Disease"/>
            <person name="Wu L."/>
            <person name="Ma J."/>
        </authorList>
    </citation>
    <scope>NUCLEOTIDE SEQUENCE [LARGE SCALE GENOMIC DNA]</scope>
    <source>
        <strain evidence="4">JCM 31921</strain>
    </source>
</reference>
<accession>A0ABP8MD20</accession>
<dbReference type="SUPFAM" id="SSF55031">
    <property type="entry name" value="Bacterial exopeptidase dimerisation domain"/>
    <property type="match status" value="1"/>
</dbReference>
<name>A0ABP8MD20_9BACT</name>
<gene>
    <name evidence="3" type="ORF">GCM10023092_01480</name>
</gene>
<dbReference type="InterPro" id="IPR017439">
    <property type="entry name" value="Amidohydrolase"/>
</dbReference>
<dbReference type="Gene3D" id="3.40.630.10">
    <property type="entry name" value="Zn peptidases"/>
    <property type="match status" value="1"/>
</dbReference>
<dbReference type="PANTHER" id="PTHR11014">
    <property type="entry name" value="PEPTIDASE M20 FAMILY MEMBER"/>
    <property type="match status" value="1"/>
</dbReference>
<evidence type="ECO:0000313" key="3">
    <source>
        <dbReference type="EMBL" id="GAA4448631.1"/>
    </source>
</evidence>
<dbReference type="Gene3D" id="3.30.70.360">
    <property type="match status" value="1"/>
</dbReference>
<feature type="domain" description="Peptidase M20 dimerisation" evidence="2">
    <location>
        <begin position="191"/>
        <end position="280"/>
    </location>
</feature>
<keyword evidence="4" id="KW-1185">Reference proteome</keyword>
<protein>
    <submittedName>
        <fullName evidence="3">M20 family metallopeptidase</fullName>
    </submittedName>
</protein>
<dbReference type="EMBL" id="BAABEZ010000001">
    <property type="protein sequence ID" value="GAA4448631.1"/>
    <property type="molecule type" value="Genomic_DNA"/>
</dbReference>
<evidence type="ECO:0000259" key="2">
    <source>
        <dbReference type="Pfam" id="PF07687"/>
    </source>
</evidence>
<dbReference type="InterPro" id="IPR002933">
    <property type="entry name" value="Peptidase_M20"/>
</dbReference>
<dbReference type="InterPro" id="IPR036264">
    <property type="entry name" value="Bact_exopeptidase_dim_dom"/>
</dbReference>
<dbReference type="CDD" id="cd03886">
    <property type="entry name" value="M20_Acy1"/>
    <property type="match status" value="1"/>
</dbReference>
<comment type="caution">
    <text evidence="3">The sequence shown here is derived from an EMBL/GenBank/DDBJ whole genome shotgun (WGS) entry which is preliminary data.</text>
</comment>
<dbReference type="Pfam" id="PF01546">
    <property type="entry name" value="Peptidase_M20"/>
    <property type="match status" value="1"/>
</dbReference>
<dbReference type="Proteomes" id="UP001501410">
    <property type="component" value="Unassembled WGS sequence"/>
</dbReference>
<dbReference type="SUPFAM" id="SSF53187">
    <property type="entry name" value="Zn-dependent exopeptidases"/>
    <property type="match status" value="1"/>
</dbReference>
<dbReference type="PANTHER" id="PTHR11014:SF63">
    <property type="entry name" value="METALLOPEPTIDASE, PUTATIVE (AFU_ORTHOLOGUE AFUA_6G09600)-RELATED"/>
    <property type="match status" value="1"/>
</dbReference>
<dbReference type="PIRSF" id="PIRSF005962">
    <property type="entry name" value="Pept_M20D_amidohydro"/>
    <property type="match status" value="1"/>
</dbReference>
<keyword evidence="1" id="KW-0378">Hydrolase</keyword>
<dbReference type="InterPro" id="IPR011650">
    <property type="entry name" value="Peptidase_M20_dimer"/>
</dbReference>
<organism evidence="3 4">
    <name type="scientific">Rurimicrobium arvi</name>
    <dbReference type="NCBI Taxonomy" id="2049916"/>
    <lineage>
        <taxon>Bacteria</taxon>
        <taxon>Pseudomonadati</taxon>
        <taxon>Bacteroidota</taxon>
        <taxon>Chitinophagia</taxon>
        <taxon>Chitinophagales</taxon>
        <taxon>Chitinophagaceae</taxon>
        <taxon>Rurimicrobium</taxon>
    </lineage>
</organism>